<evidence type="ECO:0000256" key="3">
    <source>
        <dbReference type="ARBA" id="ARBA00022490"/>
    </source>
</evidence>
<dbReference type="PANTHER" id="PTHR16056:SF16">
    <property type="entry name" value="REGULATOR OF MICROTUBULE DYNAMICS PROTEIN 1"/>
    <property type="match status" value="1"/>
</dbReference>
<dbReference type="InterPro" id="IPR011990">
    <property type="entry name" value="TPR-like_helical_dom_sf"/>
</dbReference>
<comment type="caution">
    <text evidence="9">The sequence shown here is derived from an EMBL/GenBank/DDBJ whole genome shotgun (WGS) entry which is preliminary data.</text>
</comment>
<evidence type="ECO:0000313" key="10">
    <source>
        <dbReference type="Proteomes" id="UP000037510"/>
    </source>
</evidence>
<evidence type="ECO:0000256" key="4">
    <source>
        <dbReference type="ARBA" id="ARBA00022737"/>
    </source>
</evidence>
<dbReference type="EMBL" id="JTDY01006541">
    <property type="protein sequence ID" value="KOB65910.1"/>
    <property type="molecule type" value="Genomic_DNA"/>
</dbReference>
<evidence type="ECO:0000256" key="1">
    <source>
        <dbReference type="ARBA" id="ARBA00004245"/>
    </source>
</evidence>
<evidence type="ECO:0000256" key="8">
    <source>
        <dbReference type="ARBA" id="ARBA00041958"/>
    </source>
</evidence>
<proteinExistence type="predicted"/>
<keyword evidence="6" id="KW-0206">Cytoskeleton</keyword>
<protein>
    <recommendedName>
        <fullName evidence="7">Regulator of microtubule dynamics protein 1</fullName>
    </recommendedName>
    <alternativeName>
        <fullName evidence="8">Protein FAM82B</fullName>
    </alternativeName>
</protein>
<keyword evidence="5" id="KW-0802">TPR repeat</keyword>
<dbReference type="GO" id="GO:0005739">
    <property type="term" value="C:mitochondrion"/>
    <property type="evidence" value="ECO:0007669"/>
    <property type="project" value="TreeGrafter"/>
</dbReference>
<dbReference type="GO" id="GO:0005876">
    <property type="term" value="C:spindle microtubule"/>
    <property type="evidence" value="ECO:0007669"/>
    <property type="project" value="TreeGrafter"/>
</dbReference>
<evidence type="ECO:0000313" key="9">
    <source>
        <dbReference type="EMBL" id="KOB65910.1"/>
    </source>
</evidence>
<comment type="subcellular location">
    <subcellularLocation>
        <location evidence="1">Cytoplasm</location>
        <location evidence="1">Cytoskeleton</location>
    </subcellularLocation>
</comment>
<dbReference type="SUPFAM" id="SSF48452">
    <property type="entry name" value="TPR-like"/>
    <property type="match status" value="1"/>
</dbReference>
<evidence type="ECO:0000256" key="2">
    <source>
        <dbReference type="ARBA" id="ARBA00011375"/>
    </source>
</evidence>
<evidence type="ECO:0000256" key="6">
    <source>
        <dbReference type="ARBA" id="ARBA00023212"/>
    </source>
</evidence>
<dbReference type="Pfam" id="PF21033">
    <property type="entry name" value="RMD1-3"/>
    <property type="match status" value="1"/>
</dbReference>
<keyword evidence="4" id="KW-0677">Repeat</keyword>
<dbReference type="GO" id="GO:0097431">
    <property type="term" value="C:mitotic spindle pole"/>
    <property type="evidence" value="ECO:0007669"/>
    <property type="project" value="TreeGrafter"/>
</dbReference>
<comment type="subunit">
    <text evidence="2">Interacts with microtubules.</text>
</comment>
<accession>A0A0L7KS41</accession>
<dbReference type="AlphaFoldDB" id="A0A0L7KS41"/>
<feature type="non-terminal residue" evidence="9">
    <location>
        <position position="235"/>
    </location>
</feature>
<keyword evidence="10" id="KW-1185">Reference proteome</keyword>
<dbReference type="InterPro" id="IPR049039">
    <property type="entry name" value="RMD1-3_a_helical_rpt"/>
</dbReference>
<feature type="non-terminal residue" evidence="9">
    <location>
        <position position="1"/>
    </location>
</feature>
<dbReference type="Proteomes" id="UP000037510">
    <property type="component" value="Unassembled WGS sequence"/>
</dbReference>
<evidence type="ECO:0000256" key="5">
    <source>
        <dbReference type="ARBA" id="ARBA00022803"/>
    </source>
</evidence>
<reference evidence="9 10" key="1">
    <citation type="journal article" date="2015" name="Genome Biol. Evol.">
        <title>The genome of winter moth (Operophtera brumata) provides a genomic perspective on sexual dimorphism and phenology.</title>
        <authorList>
            <person name="Derks M.F."/>
            <person name="Smit S."/>
            <person name="Salis L."/>
            <person name="Schijlen E."/>
            <person name="Bossers A."/>
            <person name="Mateman C."/>
            <person name="Pijl A.S."/>
            <person name="de Ridder D."/>
            <person name="Groenen M.A."/>
            <person name="Visser M.E."/>
            <person name="Megens H.J."/>
        </authorList>
    </citation>
    <scope>NUCLEOTIDE SEQUENCE [LARGE SCALE GENOMIC DNA]</scope>
    <source>
        <strain evidence="9">WM2013NL</strain>
        <tissue evidence="9">Head and thorax</tissue>
    </source>
</reference>
<keyword evidence="3" id="KW-0963">Cytoplasm</keyword>
<sequence>QPSQKLKSVFAVVASYAFLWPLKKPQQLTNEKTVDELQALINYADDLFENGHYEDSYEILSTFHDQENMEIQWRLVRALYNMSKDTKYERNHRKKFVYQAYEIVTKLITCHAQHNVVQKWYALILDTKSSYEGIKERIQQLENLAVTLNPDDATSLHMLGEWCYQITEMPWHQRKIAEVLFASPPRSTYEDALEYFLKAEAAEPRFYSMNLLRIGNCYLKMERDDQAKYYLKLAA</sequence>
<dbReference type="GO" id="GO:0008017">
    <property type="term" value="F:microtubule binding"/>
    <property type="evidence" value="ECO:0007669"/>
    <property type="project" value="TreeGrafter"/>
</dbReference>
<organism evidence="9 10">
    <name type="scientific">Operophtera brumata</name>
    <name type="common">Winter moth</name>
    <name type="synonym">Phalaena brumata</name>
    <dbReference type="NCBI Taxonomy" id="104452"/>
    <lineage>
        <taxon>Eukaryota</taxon>
        <taxon>Metazoa</taxon>
        <taxon>Ecdysozoa</taxon>
        <taxon>Arthropoda</taxon>
        <taxon>Hexapoda</taxon>
        <taxon>Insecta</taxon>
        <taxon>Pterygota</taxon>
        <taxon>Neoptera</taxon>
        <taxon>Endopterygota</taxon>
        <taxon>Lepidoptera</taxon>
        <taxon>Glossata</taxon>
        <taxon>Ditrysia</taxon>
        <taxon>Geometroidea</taxon>
        <taxon>Geometridae</taxon>
        <taxon>Larentiinae</taxon>
        <taxon>Operophtera</taxon>
    </lineage>
</organism>
<dbReference type="STRING" id="104452.A0A0L7KS41"/>
<dbReference type="PANTHER" id="PTHR16056">
    <property type="entry name" value="REGULATOR OF MICROTUBULE DYNAMICS PROTEIN"/>
    <property type="match status" value="1"/>
</dbReference>
<name>A0A0L7KS41_OPEBR</name>
<dbReference type="Gene3D" id="1.25.40.10">
    <property type="entry name" value="Tetratricopeptide repeat domain"/>
    <property type="match status" value="1"/>
</dbReference>
<evidence type="ECO:0000256" key="7">
    <source>
        <dbReference type="ARBA" id="ARBA00039966"/>
    </source>
</evidence>
<gene>
    <name evidence="9" type="ORF">OBRU01_16787</name>
</gene>